<dbReference type="Ensembl" id="ENSTMTT00000006371.1">
    <property type="protein sequence ID" value="ENSTMTP00000006172.1"/>
    <property type="gene ID" value="ENSTMTG00000004529.1"/>
</dbReference>
<reference evidence="1" key="2">
    <citation type="submission" date="2025-09" db="UniProtKB">
        <authorList>
            <consortium name="Ensembl"/>
        </authorList>
    </citation>
    <scope>IDENTIFICATION</scope>
</reference>
<accession>A0A674IEI3</accession>
<dbReference type="Proteomes" id="UP000472274">
    <property type="component" value="Unplaced"/>
</dbReference>
<dbReference type="AlphaFoldDB" id="A0A674IEI3"/>
<evidence type="ECO:0000313" key="2">
    <source>
        <dbReference type="Proteomes" id="UP000472274"/>
    </source>
</evidence>
<dbReference type="InParanoid" id="A0A674IEI3"/>
<organism evidence="1 2">
    <name type="scientific">Terrapene triunguis</name>
    <name type="common">Three-toed box turtle</name>
    <dbReference type="NCBI Taxonomy" id="2587831"/>
    <lineage>
        <taxon>Eukaryota</taxon>
        <taxon>Metazoa</taxon>
        <taxon>Chordata</taxon>
        <taxon>Craniata</taxon>
        <taxon>Vertebrata</taxon>
        <taxon>Euteleostomi</taxon>
        <taxon>Archelosauria</taxon>
        <taxon>Testudinata</taxon>
        <taxon>Testudines</taxon>
        <taxon>Cryptodira</taxon>
        <taxon>Durocryptodira</taxon>
        <taxon>Testudinoidea</taxon>
        <taxon>Emydidae</taxon>
        <taxon>Terrapene</taxon>
    </lineage>
</organism>
<reference evidence="1" key="1">
    <citation type="submission" date="2025-08" db="UniProtKB">
        <authorList>
            <consortium name="Ensembl"/>
        </authorList>
    </citation>
    <scope>IDENTIFICATION</scope>
</reference>
<keyword evidence="2" id="KW-1185">Reference proteome</keyword>
<name>A0A674IEI3_9SAUR</name>
<sequence>MTEVMMNTTSMDEIGLSPRKDGLSYQVNGRSSLWHFSLLR</sequence>
<protein>
    <submittedName>
        <fullName evidence="1">Uncharacterized protein</fullName>
    </submittedName>
</protein>
<evidence type="ECO:0000313" key="1">
    <source>
        <dbReference type="Ensembl" id="ENSTMTP00000006172.1"/>
    </source>
</evidence>
<proteinExistence type="predicted"/>